<feature type="transmembrane region" description="Helical" evidence="9">
    <location>
        <begin position="9"/>
        <end position="28"/>
    </location>
</feature>
<feature type="transmembrane region" description="Helical" evidence="9">
    <location>
        <begin position="66"/>
        <end position="85"/>
    </location>
</feature>
<dbReference type="InterPro" id="IPR002549">
    <property type="entry name" value="AI-2E-like"/>
</dbReference>
<feature type="transmembrane region" description="Helical" evidence="9">
    <location>
        <begin position="300"/>
        <end position="323"/>
    </location>
</feature>
<reference evidence="11" key="1">
    <citation type="journal article" date="2019" name="Int. J. Syst. Evol. Microbiol.">
        <title>The Global Catalogue of Microorganisms (GCM) 10K type strain sequencing project: providing services to taxonomists for standard genome sequencing and annotation.</title>
        <authorList>
            <consortium name="The Broad Institute Genomics Platform"/>
            <consortium name="The Broad Institute Genome Sequencing Center for Infectious Disease"/>
            <person name="Wu L."/>
            <person name="Ma J."/>
        </authorList>
    </citation>
    <scope>NUCLEOTIDE SEQUENCE [LARGE SCALE GENOMIC DNA]</scope>
    <source>
        <strain evidence="11">CECT 7184</strain>
    </source>
</reference>
<evidence type="ECO:0000256" key="9">
    <source>
        <dbReference type="SAM" id="Phobius"/>
    </source>
</evidence>
<keyword evidence="6 9" id="KW-1133">Transmembrane helix</keyword>
<evidence type="ECO:0000256" key="2">
    <source>
        <dbReference type="ARBA" id="ARBA00009773"/>
    </source>
</evidence>
<evidence type="ECO:0000256" key="7">
    <source>
        <dbReference type="ARBA" id="ARBA00023136"/>
    </source>
</evidence>
<comment type="subcellular location">
    <subcellularLocation>
        <location evidence="1">Cell membrane</location>
        <topology evidence="1">Multi-pass membrane protein</topology>
    </subcellularLocation>
</comment>
<feature type="transmembrane region" description="Helical" evidence="9">
    <location>
        <begin position="34"/>
        <end position="54"/>
    </location>
</feature>
<dbReference type="PANTHER" id="PTHR21716">
    <property type="entry name" value="TRANSMEMBRANE PROTEIN"/>
    <property type="match status" value="1"/>
</dbReference>
<dbReference type="Proteomes" id="UP001242368">
    <property type="component" value="Unassembled WGS sequence"/>
</dbReference>
<dbReference type="RefSeq" id="WP_290361754.1">
    <property type="nucleotide sequence ID" value="NZ_JAUFQU010000001.1"/>
</dbReference>
<feature type="transmembrane region" description="Helical" evidence="9">
    <location>
        <begin position="146"/>
        <end position="170"/>
    </location>
</feature>
<evidence type="ECO:0000256" key="3">
    <source>
        <dbReference type="ARBA" id="ARBA00022448"/>
    </source>
</evidence>
<evidence type="ECO:0000256" key="8">
    <source>
        <dbReference type="SAM" id="MobiDB-lite"/>
    </source>
</evidence>
<gene>
    <name evidence="10" type="ORF">QW060_00395</name>
</gene>
<protein>
    <submittedName>
        <fullName evidence="10">AI-2E family transporter</fullName>
    </submittedName>
</protein>
<organism evidence="10 11">
    <name type="scientific">Paenimyroides ceti</name>
    <dbReference type="NCBI Taxonomy" id="395087"/>
    <lineage>
        <taxon>Bacteria</taxon>
        <taxon>Pseudomonadati</taxon>
        <taxon>Bacteroidota</taxon>
        <taxon>Flavobacteriia</taxon>
        <taxon>Flavobacteriales</taxon>
        <taxon>Flavobacteriaceae</taxon>
        <taxon>Paenimyroides</taxon>
    </lineage>
</organism>
<keyword evidence="3" id="KW-0813">Transport</keyword>
<dbReference type="PANTHER" id="PTHR21716:SF53">
    <property type="entry name" value="PERMEASE PERM-RELATED"/>
    <property type="match status" value="1"/>
</dbReference>
<evidence type="ECO:0000256" key="1">
    <source>
        <dbReference type="ARBA" id="ARBA00004651"/>
    </source>
</evidence>
<keyword evidence="5 9" id="KW-0812">Transmembrane</keyword>
<accession>A0ABT8CPB2</accession>
<keyword evidence="4" id="KW-1003">Cell membrane</keyword>
<name>A0ABT8CPB2_9FLAO</name>
<evidence type="ECO:0000256" key="5">
    <source>
        <dbReference type="ARBA" id="ARBA00022692"/>
    </source>
</evidence>
<comment type="caution">
    <text evidence="10">The sequence shown here is derived from an EMBL/GenBank/DDBJ whole genome shotgun (WGS) entry which is preliminary data.</text>
</comment>
<feature type="transmembrane region" description="Helical" evidence="9">
    <location>
        <begin position="204"/>
        <end position="226"/>
    </location>
</feature>
<feature type="region of interest" description="Disordered" evidence="8">
    <location>
        <begin position="371"/>
        <end position="405"/>
    </location>
</feature>
<evidence type="ECO:0000313" key="11">
    <source>
        <dbReference type="Proteomes" id="UP001242368"/>
    </source>
</evidence>
<feature type="transmembrane region" description="Helical" evidence="9">
    <location>
        <begin position="232"/>
        <end position="262"/>
    </location>
</feature>
<keyword evidence="7 9" id="KW-0472">Membrane</keyword>
<proteinExistence type="inferred from homology"/>
<evidence type="ECO:0000256" key="6">
    <source>
        <dbReference type="ARBA" id="ARBA00022989"/>
    </source>
</evidence>
<sequence>MKEKIILPFYLRLTCVLISLCLMTYISIVGQSILVPLVIGFLVAMLLLPISNFFERKLRFPRIITSLISPILFVLLIVGVGYFLGTQIAHFKDDLPAFQQQLTTLFHNVQDFVYEHFGVKQSEQLEYLTENAEKTVKASTGFVGNALLSISSTLMSSTFVFLYIFFILLYRSHLVKFIKACFGQSNEVTVMKIVNDIQKIIKQYLIGLMIQVVIVTTLMYIAYLIIGIKYAFLLAALAGILNLIPYLGIFTATSIAAIVTLATGEPIDALFAIIAVIVVNSIDGNIITPKIIGSQVQVNSFLVLFGIIVGESIWGISGMFLAIPLLAISKIIFDNVNDLKPYGFLLGEEGAPVPFFKNTYDRYLYGIKSPDDLPEDLQTEEQNHQEFDEKNQIDTEEKKEDNKES</sequence>
<evidence type="ECO:0000256" key="4">
    <source>
        <dbReference type="ARBA" id="ARBA00022475"/>
    </source>
</evidence>
<feature type="compositionally biased region" description="Basic and acidic residues" evidence="8">
    <location>
        <begin position="381"/>
        <end position="405"/>
    </location>
</feature>
<evidence type="ECO:0000313" key="10">
    <source>
        <dbReference type="EMBL" id="MDN3705591.1"/>
    </source>
</evidence>
<dbReference type="Pfam" id="PF01594">
    <property type="entry name" value="AI-2E_transport"/>
    <property type="match status" value="1"/>
</dbReference>
<dbReference type="EMBL" id="JAUFQU010000001">
    <property type="protein sequence ID" value="MDN3705591.1"/>
    <property type="molecule type" value="Genomic_DNA"/>
</dbReference>
<keyword evidence="11" id="KW-1185">Reference proteome</keyword>
<comment type="similarity">
    <text evidence="2">Belongs to the autoinducer-2 exporter (AI-2E) (TC 2.A.86) family.</text>
</comment>